<dbReference type="PROSITE" id="PS50198">
    <property type="entry name" value="PPIC_PPIASE_2"/>
    <property type="match status" value="1"/>
</dbReference>
<evidence type="ECO:0000256" key="6">
    <source>
        <dbReference type="ARBA" id="ARBA00023136"/>
    </source>
</evidence>
<dbReference type="SUPFAM" id="SSF109998">
    <property type="entry name" value="Triger factor/SurA peptide-binding domain-like"/>
    <property type="match status" value="1"/>
</dbReference>
<evidence type="ECO:0000256" key="4">
    <source>
        <dbReference type="ARBA" id="ARBA00022692"/>
    </source>
</evidence>
<evidence type="ECO:0000313" key="14">
    <source>
        <dbReference type="EMBL" id="UZD56249.1"/>
    </source>
</evidence>
<dbReference type="InterPro" id="IPR000297">
    <property type="entry name" value="PPIase_PpiC"/>
</dbReference>
<keyword evidence="7" id="KW-0143">Chaperone</keyword>
<keyword evidence="11" id="KW-0697">Rotamase</keyword>
<keyword evidence="6 12" id="KW-0472">Membrane</keyword>
<gene>
    <name evidence="14" type="ORF">OMP39_06670</name>
</gene>
<dbReference type="Gene3D" id="3.10.50.40">
    <property type="match status" value="1"/>
</dbReference>
<dbReference type="SUPFAM" id="SSF54534">
    <property type="entry name" value="FKBP-like"/>
    <property type="match status" value="1"/>
</dbReference>
<dbReference type="InterPro" id="IPR052029">
    <property type="entry name" value="PpiD_chaperone"/>
</dbReference>
<comment type="subcellular location">
    <subcellularLocation>
        <location evidence="1">Cell inner membrane</location>
        <topology evidence="1">Single-pass type II membrane protein</topology>
        <orientation evidence="1">Periplasmic side</orientation>
    </subcellularLocation>
</comment>
<dbReference type="Proteomes" id="UP001163266">
    <property type="component" value="Chromosome"/>
</dbReference>
<dbReference type="PANTHER" id="PTHR47529">
    <property type="entry name" value="PEPTIDYL-PROLYL CIS-TRANS ISOMERASE D"/>
    <property type="match status" value="1"/>
</dbReference>
<protein>
    <recommendedName>
        <fullName evidence="9">Periplasmic chaperone PpiD</fullName>
    </recommendedName>
    <alternativeName>
        <fullName evidence="10">Periplasmic folding chaperone</fullName>
    </alternativeName>
</protein>
<keyword evidence="5 12" id="KW-1133">Transmembrane helix</keyword>
<evidence type="ECO:0000256" key="1">
    <source>
        <dbReference type="ARBA" id="ARBA00004382"/>
    </source>
</evidence>
<reference evidence="14" key="1">
    <citation type="submission" date="2022-10" db="EMBL/GenBank/DDBJ databases">
        <title>Complete genome sequence of Schlegelella aquatica LMG 23380.</title>
        <authorList>
            <person name="Musilova J."/>
            <person name="Kourilova X."/>
            <person name="Bezdicek M."/>
            <person name="Hermankova K."/>
            <person name="Obruca S."/>
            <person name="Sedlar K."/>
        </authorList>
    </citation>
    <scope>NUCLEOTIDE SEQUENCE</scope>
    <source>
        <strain evidence="14">LMG 23380</strain>
    </source>
</reference>
<dbReference type="InterPro" id="IPR046357">
    <property type="entry name" value="PPIase_dom_sf"/>
</dbReference>
<dbReference type="Gene3D" id="1.10.4030.10">
    <property type="entry name" value="Porin chaperone SurA, peptide-binding domain"/>
    <property type="match status" value="1"/>
</dbReference>
<dbReference type="EMBL" id="CP110257">
    <property type="protein sequence ID" value="UZD56249.1"/>
    <property type="molecule type" value="Genomic_DNA"/>
</dbReference>
<keyword evidence="4 12" id="KW-0812">Transmembrane</keyword>
<feature type="transmembrane region" description="Helical" evidence="12">
    <location>
        <begin position="12"/>
        <end position="32"/>
    </location>
</feature>
<evidence type="ECO:0000256" key="5">
    <source>
        <dbReference type="ARBA" id="ARBA00022989"/>
    </source>
</evidence>
<name>A0ABY6MW59_9BURK</name>
<dbReference type="RefSeq" id="WP_264894161.1">
    <property type="nucleotide sequence ID" value="NZ_CP110257.1"/>
</dbReference>
<dbReference type="PANTHER" id="PTHR47529:SF1">
    <property type="entry name" value="PERIPLASMIC CHAPERONE PPID"/>
    <property type="match status" value="1"/>
</dbReference>
<evidence type="ECO:0000256" key="9">
    <source>
        <dbReference type="ARBA" id="ARBA00040743"/>
    </source>
</evidence>
<evidence type="ECO:0000256" key="12">
    <source>
        <dbReference type="SAM" id="Phobius"/>
    </source>
</evidence>
<accession>A0ABY6MW59</accession>
<keyword evidence="3" id="KW-0997">Cell inner membrane</keyword>
<evidence type="ECO:0000313" key="15">
    <source>
        <dbReference type="Proteomes" id="UP001163266"/>
    </source>
</evidence>
<feature type="domain" description="PpiC" evidence="13">
    <location>
        <begin position="264"/>
        <end position="366"/>
    </location>
</feature>
<dbReference type="Pfam" id="PF13624">
    <property type="entry name" value="SurA_N_3"/>
    <property type="match status" value="1"/>
</dbReference>
<keyword evidence="2" id="KW-1003">Cell membrane</keyword>
<sequence length="627" mass="70017">MFDFVRNNTRILFFVLLLLIIPSFVFFGVQGYSQFREGADGVAKVAGHTITVAELDAAHRNQVERARAQMPNVDPKLFDSPQMKRQTLEMLVRERVLAQAAEDLKLLTGDERLHRVFVNDPQFAFLRKPDGSVNKDLLSAQGMSVEMFEQRLRHDLSAQQVLRGVADSALVGKSVSNRALDAFLQQREVRVVRFDAKDYLGKVQPTDAQIEAYYKANEAQFQTPEQIKAEYVVLDLDSIKKTITVAQEELHKYYEQNAARYTAPEERRASHILIQPDASAPDGRAKAKARAEELLAQLRKNPEAFADLARKHSQDPGSAPNGGDLDFFRRGMMVKPFEEAAFALKPGEISNVVETEHGYHIIKLAAVRGGERKPFEAVRAEIEDEVKNQLAQQRYAEAADQFSNMVYEQPDSLQPVADKLKLQVRRVDQLTRSAGPTADAAIAHPKVLEALFEAESLRNKRNIEAVEVAPNRLVSARVVEHQPARTLPLDEVKDRVRERVAAQLAAELARKEAEARLAEWRQNPGQATAGQVLKVSRVQPAGQPREVVDAALKVKDDALPAWVSVDLGAQGHALVQVTKVLGRDDAVPAAQLEGQVVQAWRSAELDAYYELLKKRYKVQFTAKAPAP</sequence>
<organism evidence="14 15">
    <name type="scientific">Caldimonas aquatica</name>
    <dbReference type="NCBI Taxonomy" id="376175"/>
    <lineage>
        <taxon>Bacteria</taxon>
        <taxon>Pseudomonadati</taxon>
        <taxon>Pseudomonadota</taxon>
        <taxon>Betaproteobacteria</taxon>
        <taxon>Burkholderiales</taxon>
        <taxon>Sphaerotilaceae</taxon>
        <taxon>Caldimonas</taxon>
    </lineage>
</organism>
<proteinExistence type="inferred from homology"/>
<keyword evidence="11" id="KW-0413">Isomerase</keyword>
<evidence type="ECO:0000256" key="2">
    <source>
        <dbReference type="ARBA" id="ARBA00022475"/>
    </source>
</evidence>
<evidence type="ECO:0000259" key="13">
    <source>
        <dbReference type="PROSITE" id="PS50198"/>
    </source>
</evidence>
<evidence type="ECO:0000256" key="7">
    <source>
        <dbReference type="ARBA" id="ARBA00023186"/>
    </source>
</evidence>
<dbReference type="Pfam" id="PF00639">
    <property type="entry name" value="Rotamase"/>
    <property type="match status" value="1"/>
</dbReference>
<evidence type="ECO:0000256" key="10">
    <source>
        <dbReference type="ARBA" id="ARBA00042775"/>
    </source>
</evidence>
<evidence type="ECO:0000256" key="3">
    <source>
        <dbReference type="ARBA" id="ARBA00022519"/>
    </source>
</evidence>
<comment type="similarity">
    <text evidence="8">Belongs to the PpiD chaperone family.</text>
</comment>
<keyword evidence="15" id="KW-1185">Reference proteome</keyword>
<dbReference type="InterPro" id="IPR027304">
    <property type="entry name" value="Trigger_fact/SurA_dom_sf"/>
</dbReference>
<evidence type="ECO:0000256" key="11">
    <source>
        <dbReference type="PROSITE-ProRule" id="PRU00278"/>
    </source>
</evidence>
<evidence type="ECO:0000256" key="8">
    <source>
        <dbReference type="ARBA" id="ARBA00038408"/>
    </source>
</evidence>